<keyword evidence="2" id="KW-1185">Reference proteome</keyword>
<evidence type="ECO:0008006" key="3">
    <source>
        <dbReference type="Google" id="ProtNLM"/>
    </source>
</evidence>
<proteinExistence type="predicted"/>
<dbReference type="AlphaFoldDB" id="A0AAD5VR85"/>
<reference evidence="1" key="1">
    <citation type="submission" date="2022-07" db="EMBL/GenBank/DDBJ databases">
        <title>Genome Sequence of Leucocoprinus birnbaumii.</title>
        <authorList>
            <person name="Buettner E."/>
        </authorList>
    </citation>
    <scope>NUCLEOTIDE SEQUENCE</scope>
    <source>
        <strain evidence="1">VT141</strain>
    </source>
</reference>
<evidence type="ECO:0000313" key="1">
    <source>
        <dbReference type="EMBL" id="KAJ3567534.1"/>
    </source>
</evidence>
<sequence>MNLPQEVINTTIFHLRHEYRALLRLCLVCHFCLAESRRYLYREVAVGLEMAIFEPPGCFGVRTKARQLQFLNAISTLNPSLATHIHTFAYTYPYEFSFFASRKRPDTSTLELLNSCLRLMKNLKELSILCIETSLAAIIHGCTFELNTFRFVPFISPIGNQPKEEFRDFVTSQPSLRRLLLWEIDGGVWTQSDLMKLWSRNTELHQLEHLSGDSGSVEAILPLCSPSSLTITGAENFPFHTNLVSQKLRDITVLCLHDSRETVQPLLHRLNEDVMSDLQQLKVLHIASVSFNSNFPDPSLRFPRLRVFIKSFPFLKGDEIPDNMEPRSTSVNEYFNALGHLQAVYFQHRQLIGEAKCFFLYTREALAPIAVDSTDVWDISPWL</sequence>
<gene>
    <name evidence="1" type="ORF">NP233_g6306</name>
</gene>
<comment type="caution">
    <text evidence="1">The sequence shown here is derived from an EMBL/GenBank/DDBJ whole genome shotgun (WGS) entry which is preliminary data.</text>
</comment>
<name>A0AAD5VR85_9AGAR</name>
<evidence type="ECO:0000313" key="2">
    <source>
        <dbReference type="Proteomes" id="UP001213000"/>
    </source>
</evidence>
<dbReference type="EMBL" id="JANIEX010000406">
    <property type="protein sequence ID" value="KAJ3567534.1"/>
    <property type="molecule type" value="Genomic_DNA"/>
</dbReference>
<dbReference type="Proteomes" id="UP001213000">
    <property type="component" value="Unassembled WGS sequence"/>
</dbReference>
<accession>A0AAD5VR85</accession>
<protein>
    <recommendedName>
        <fullName evidence="3">F-box domain-containing protein</fullName>
    </recommendedName>
</protein>
<organism evidence="1 2">
    <name type="scientific">Leucocoprinus birnbaumii</name>
    <dbReference type="NCBI Taxonomy" id="56174"/>
    <lineage>
        <taxon>Eukaryota</taxon>
        <taxon>Fungi</taxon>
        <taxon>Dikarya</taxon>
        <taxon>Basidiomycota</taxon>
        <taxon>Agaricomycotina</taxon>
        <taxon>Agaricomycetes</taxon>
        <taxon>Agaricomycetidae</taxon>
        <taxon>Agaricales</taxon>
        <taxon>Agaricineae</taxon>
        <taxon>Agaricaceae</taxon>
        <taxon>Leucocoprinus</taxon>
    </lineage>
</organism>